<evidence type="ECO:0000313" key="3">
    <source>
        <dbReference type="Proteomes" id="UP000297348"/>
    </source>
</evidence>
<proteinExistence type="predicted"/>
<comment type="caution">
    <text evidence="2">The sequence shown here is derived from an EMBL/GenBank/DDBJ whole genome shotgun (WGS) entry which is preliminary data.</text>
</comment>
<reference evidence="2 3" key="1">
    <citation type="submission" date="2018-10" db="EMBL/GenBank/DDBJ databases">
        <title>Lactobacillus sp. R7 and Lactobacillus sp. R19 isolated from fermented mustard green product of Taiwan.</title>
        <authorList>
            <person name="Lin S.-T."/>
        </authorList>
    </citation>
    <scope>NUCLEOTIDE SEQUENCE [LARGE SCALE GENOMIC DNA]</scope>
    <source>
        <strain evidence="2 3">BCRC 81129</strain>
    </source>
</reference>
<name>A0A4Z0JAV0_9LACO</name>
<dbReference type="AlphaFoldDB" id="A0A4Z0JAV0"/>
<evidence type="ECO:0000256" key="1">
    <source>
        <dbReference type="SAM" id="SignalP"/>
    </source>
</evidence>
<dbReference type="RefSeq" id="WP_135367322.1">
    <property type="nucleotide sequence ID" value="NZ_RKLX01000003.1"/>
</dbReference>
<protein>
    <recommendedName>
        <fullName evidence="4">NEAT domain-containing protein</fullName>
    </recommendedName>
</protein>
<dbReference type="Proteomes" id="UP000297348">
    <property type="component" value="Unassembled WGS sequence"/>
</dbReference>
<organism evidence="2 3">
    <name type="scientific">Levilactobacillus suantsaiihabitans</name>
    <dbReference type="NCBI Taxonomy" id="2487722"/>
    <lineage>
        <taxon>Bacteria</taxon>
        <taxon>Bacillati</taxon>
        <taxon>Bacillota</taxon>
        <taxon>Bacilli</taxon>
        <taxon>Lactobacillales</taxon>
        <taxon>Lactobacillaceae</taxon>
        <taxon>Levilactobacillus</taxon>
    </lineage>
</organism>
<feature type="signal peptide" evidence="1">
    <location>
        <begin position="1"/>
        <end position="25"/>
    </location>
</feature>
<evidence type="ECO:0008006" key="4">
    <source>
        <dbReference type="Google" id="ProtNLM"/>
    </source>
</evidence>
<keyword evidence="3" id="KW-1185">Reference proteome</keyword>
<feature type="chain" id="PRO_5039170282" description="NEAT domain-containing protein" evidence="1">
    <location>
        <begin position="26"/>
        <end position="171"/>
    </location>
</feature>
<sequence>MKNVNKRLRQVGVVLVALVSLGAAAPVTTADAAAKTVPQALRKTWFDWGGESGLHRVKITAKTYTDSFGLYQHGKWVLNGTQHTLRLGKKVKKNKTFTLSKKPDKKGFYTLRVKFTYQDGSLQDGNVTRKIKRVKVKGKNRLKIQLRFSKTDTRMDTYMPITKKILTTTMN</sequence>
<dbReference type="EMBL" id="RKLX01000003">
    <property type="protein sequence ID" value="TGD19821.1"/>
    <property type="molecule type" value="Genomic_DNA"/>
</dbReference>
<gene>
    <name evidence="2" type="ORF">EGT51_03010</name>
</gene>
<accession>A0A4Z0JAV0</accession>
<keyword evidence="1" id="KW-0732">Signal</keyword>
<evidence type="ECO:0000313" key="2">
    <source>
        <dbReference type="EMBL" id="TGD19821.1"/>
    </source>
</evidence>